<sequence>MEPADAHYYLAFLAREGLIDEVITTNYDTCIEEAYCNTFGFNKVPGGDDSPVVVIRDLSEYRSSGGKRFTEGKDKRRCLKVYKINGCANMLRTKCGKNCGKNNECQEYCNNILLTEKDLQDWGKRSWARDLFRDRLRSRALLFSGFGSDEPQVRHTALQVCEEFASEERNTATNRSRDFDEKEIWENPNAPFIVAYENTLSFSQTQIMRAYASYEGVSLSPEETNSNVFLGSDVHFFDAGGSSGEQQLPANLFWKRLFQAAFWRLLRRACGRESAVVSFFLPVLPCAFALLNEALDWFIYRNGEECIFGRLSEMLDLAEDRGGVIPLARWVERVRTIRPEIARGLYHPLVDRPVLIPAVLLLVYLLIGNNHGKSDISWEKLRAKINADDSPLGLSIDGRFVLGDTGVRLYIAHRNVAEQLPQKVSFSGNEEVTVVIQIVVGSWRARTSRVNLVDGKGNKVRVVTVRQISILDLFGHATSVPEAIKRFYERLRTTFLLIDPGRARVRHRSNPLRSGGDDDGR</sequence>
<organism evidence="1 2">
    <name type="scientific">Desulfofundulus luciae</name>
    <dbReference type="NCBI Taxonomy" id="74702"/>
    <lineage>
        <taxon>Bacteria</taxon>
        <taxon>Bacillati</taxon>
        <taxon>Bacillota</taxon>
        <taxon>Clostridia</taxon>
        <taxon>Eubacteriales</taxon>
        <taxon>Peptococcaceae</taxon>
        <taxon>Desulfofundulus</taxon>
    </lineage>
</organism>
<comment type="caution">
    <text evidence="1">The sequence shown here is derived from an EMBL/GenBank/DDBJ whole genome shotgun (WGS) entry which is preliminary data.</text>
</comment>
<evidence type="ECO:0000313" key="1">
    <source>
        <dbReference type="EMBL" id="MDQ0285654.1"/>
    </source>
</evidence>
<dbReference type="Pfam" id="PF13289">
    <property type="entry name" value="SIR2_2"/>
    <property type="match status" value="1"/>
</dbReference>
<name>A0ABU0B034_9FIRM</name>
<evidence type="ECO:0008006" key="3">
    <source>
        <dbReference type="Google" id="ProtNLM"/>
    </source>
</evidence>
<dbReference type="EMBL" id="JAUSUX010000004">
    <property type="protein sequence ID" value="MDQ0285654.1"/>
    <property type="molecule type" value="Genomic_DNA"/>
</dbReference>
<protein>
    <recommendedName>
        <fullName evidence="3">SIR2-like domain-containing protein</fullName>
    </recommendedName>
</protein>
<dbReference type="Proteomes" id="UP001225644">
    <property type="component" value="Unassembled WGS sequence"/>
</dbReference>
<accession>A0ABU0B034</accession>
<dbReference type="RefSeq" id="WP_307399952.1">
    <property type="nucleotide sequence ID" value="NZ_JAUSUX010000004.1"/>
</dbReference>
<reference evidence="1 2" key="1">
    <citation type="submission" date="2023-07" db="EMBL/GenBank/DDBJ databases">
        <title>Genomic Encyclopedia of Type Strains, Phase IV (KMG-IV): sequencing the most valuable type-strain genomes for metagenomic binning, comparative biology and taxonomic classification.</title>
        <authorList>
            <person name="Goeker M."/>
        </authorList>
    </citation>
    <scope>NUCLEOTIDE SEQUENCE [LARGE SCALE GENOMIC DNA]</scope>
    <source>
        <strain evidence="1 2">DSM 12396</strain>
    </source>
</reference>
<keyword evidence="2" id="KW-1185">Reference proteome</keyword>
<evidence type="ECO:0000313" key="2">
    <source>
        <dbReference type="Proteomes" id="UP001225644"/>
    </source>
</evidence>
<gene>
    <name evidence="1" type="ORF">J2Z49_000758</name>
</gene>
<proteinExistence type="predicted"/>